<dbReference type="Proteomes" id="UP000075420">
    <property type="component" value="Unassembled WGS sequence"/>
</dbReference>
<dbReference type="SUPFAM" id="SSF53474">
    <property type="entry name" value="alpha/beta-Hydrolases"/>
    <property type="match status" value="1"/>
</dbReference>
<comment type="caution">
    <text evidence="1">The sequence shown here is derived from an EMBL/GenBank/DDBJ whole genome shotgun (WGS) entry which is preliminary data.</text>
</comment>
<protein>
    <recommendedName>
        <fullName evidence="3">AB hydrolase-1 domain-containing protein</fullName>
    </recommendedName>
</protein>
<dbReference type="Gene3D" id="3.40.50.1820">
    <property type="entry name" value="alpha/beta hydrolase"/>
    <property type="match status" value="1"/>
</dbReference>
<dbReference type="InterPro" id="IPR029058">
    <property type="entry name" value="AB_hydrolase_fold"/>
</dbReference>
<gene>
    <name evidence="1" type="ORF">BE08_33175</name>
</gene>
<reference evidence="1 2" key="1">
    <citation type="submission" date="2014-02" db="EMBL/GenBank/DDBJ databases">
        <title>The small core and large imbalanced accessory genome model reveals a collaborative survival strategy of Sorangium cellulosum strains in nature.</title>
        <authorList>
            <person name="Han K."/>
            <person name="Peng R."/>
            <person name="Blom J."/>
            <person name="Li Y.-Z."/>
        </authorList>
    </citation>
    <scope>NUCLEOTIDE SEQUENCE [LARGE SCALE GENOMIC DNA]</scope>
    <source>
        <strain evidence="1 2">So0157-25</strain>
    </source>
</reference>
<dbReference type="AlphaFoldDB" id="A0A150PB04"/>
<organism evidence="1 2">
    <name type="scientific">Sorangium cellulosum</name>
    <name type="common">Polyangium cellulosum</name>
    <dbReference type="NCBI Taxonomy" id="56"/>
    <lineage>
        <taxon>Bacteria</taxon>
        <taxon>Pseudomonadati</taxon>
        <taxon>Myxococcota</taxon>
        <taxon>Polyangia</taxon>
        <taxon>Polyangiales</taxon>
        <taxon>Polyangiaceae</taxon>
        <taxon>Sorangium</taxon>
    </lineage>
</organism>
<evidence type="ECO:0000313" key="2">
    <source>
        <dbReference type="Proteomes" id="UP000075420"/>
    </source>
</evidence>
<evidence type="ECO:0000313" key="1">
    <source>
        <dbReference type="EMBL" id="KYF52781.1"/>
    </source>
</evidence>
<sequence>MARSWHCAAIMRYSVVAIAGIGLAVLTTGCGKEERALAEERPAQPAVVGVDERAVDPPLVATDMAVPGDLPAFVVTGPGGACPRMVFLHGMCGHGLGYVQAMQGAAREHGGVLGLQGNVPCGADGVFSKYSPDPEEQDGRIRAALAACGGEAEDLVLIGYSQGAYIAERLAERWPERYSRLVLIGAPTTPSAARLRGVRSAVMISGELDAKYRMKEGASGLMAAKIPAIYREMPGARHGELPDAERVMDEALDWLDANALPPRRAALP</sequence>
<proteinExistence type="predicted"/>
<accession>A0A150PB04</accession>
<name>A0A150PB04_SORCE</name>
<dbReference type="PROSITE" id="PS51257">
    <property type="entry name" value="PROKAR_LIPOPROTEIN"/>
    <property type="match status" value="1"/>
</dbReference>
<evidence type="ECO:0008006" key="3">
    <source>
        <dbReference type="Google" id="ProtNLM"/>
    </source>
</evidence>
<dbReference type="EMBL" id="JELY01002371">
    <property type="protein sequence ID" value="KYF52781.1"/>
    <property type="molecule type" value="Genomic_DNA"/>
</dbReference>